<dbReference type="WBParaSite" id="SVE_1927800.1">
    <property type="protein sequence ID" value="SVE_1927800.1"/>
    <property type="gene ID" value="SVE_1927800"/>
</dbReference>
<dbReference type="AlphaFoldDB" id="A0A0K0G3H3"/>
<evidence type="ECO:0000313" key="2">
    <source>
        <dbReference type="WBParaSite" id="SVE_1927800.1"/>
    </source>
</evidence>
<evidence type="ECO:0000313" key="1">
    <source>
        <dbReference type="Proteomes" id="UP000035680"/>
    </source>
</evidence>
<proteinExistence type="predicted"/>
<protein>
    <submittedName>
        <fullName evidence="2">Uncharacterized protein</fullName>
    </submittedName>
</protein>
<name>A0A0K0G3H3_STRVS</name>
<accession>A0A0K0G3H3</accession>
<keyword evidence="1" id="KW-1185">Reference proteome</keyword>
<dbReference type="Proteomes" id="UP000035680">
    <property type="component" value="Unassembled WGS sequence"/>
</dbReference>
<sequence length="71" mass="8406">MQQHSTLGVHKYKKEKLSLRKYAVDNYKKQLVYNISKANFVKEEIFKSFEEENKTNSECLPVGWALKKNKP</sequence>
<reference evidence="1" key="1">
    <citation type="submission" date="2014-07" db="EMBL/GenBank/DDBJ databases">
        <authorList>
            <person name="Martin A.A"/>
            <person name="De Silva N."/>
        </authorList>
    </citation>
    <scope>NUCLEOTIDE SEQUENCE</scope>
</reference>
<organism evidence="1 2">
    <name type="scientific">Strongyloides venezuelensis</name>
    <name type="common">Threadworm</name>
    <dbReference type="NCBI Taxonomy" id="75913"/>
    <lineage>
        <taxon>Eukaryota</taxon>
        <taxon>Metazoa</taxon>
        <taxon>Ecdysozoa</taxon>
        <taxon>Nematoda</taxon>
        <taxon>Chromadorea</taxon>
        <taxon>Rhabditida</taxon>
        <taxon>Tylenchina</taxon>
        <taxon>Panagrolaimomorpha</taxon>
        <taxon>Strongyloidoidea</taxon>
        <taxon>Strongyloididae</taxon>
        <taxon>Strongyloides</taxon>
    </lineage>
</organism>
<reference evidence="2" key="2">
    <citation type="submission" date="2015-08" db="UniProtKB">
        <authorList>
            <consortium name="WormBaseParasite"/>
        </authorList>
    </citation>
    <scope>IDENTIFICATION</scope>
</reference>